<evidence type="ECO:0000313" key="1">
    <source>
        <dbReference type="EMBL" id="CRZ12836.1"/>
    </source>
</evidence>
<organism evidence="1">
    <name type="scientific">Spongospora subterranea</name>
    <dbReference type="NCBI Taxonomy" id="70186"/>
    <lineage>
        <taxon>Eukaryota</taxon>
        <taxon>Sar</taxon>
        <taxon>Rhizaria</taxon>
        <taxon>Endomyxa</taxon>
        <taxon>Phytomyxea</taxon>
        <taxon>Plasmodiophorida</taxon>
        <taxon>Plasmodiophoridae</taxon>
        <taxon>Spongospora</taxon>
    </lineage>
</organism>
<protein>
    <submittedName>
        <fullName evidence="1">Uncharacterized protein</fullName>
    </submittedName>
</protein>
<reference evidence="1" key="1">
    <citation type="submission" date="2015-04" db="EMBL/GenBank/DDBJ databases">
        <title>The genome sequence of the plant pathogenic Rhizarian Plasmodiophora brassicae reveals insights in its biotrophic life cycle and the origin of chitin synthesis.</title>
        <authorList>
            <person name="Schwelm A."/>
            <person name="Fogelqvist J."/>
            <person name="Knaust A."/>
            <person name="Julke S."/>
            <person name="Lilja T."/>
            <person name="Dhandapani V."/>
            <person name="Bonilla-Rosso G."/>
            <person name="Karlsson M."/>
            <person name="Shevchenko A."/>
            <person name="Choi S.R."/>
            <person name="Kim H.G."/>
            <person name="Park J.Y."/>
            <person name="Lim Y.P."/>
            <person name="Ludwig-Muller J."/>
            <person name="Dixelius C."/>
        </authorList>
    </citation>
    <scope>NUCLEOTIDE SEQUENCE</scope>
    <source>
        <tissue evidence="1">Potato root galls</tissue>
    </source>
</reference>
<proteinExistence type="predicted"/>
<name>A0A0H5RGJ0_9EUKA</name>
<feature type="non-terminal residue" evidence="1">
    <location>
        <position position="1"/>
    </location>
</feature>
<dbReference type="AlphaFoldDB" id="A0A0H5RGJ0"/>
<sequence length="108" mass="12739">DIQEDAAHQIHCFQQISKRLSIFHRRVYIVVNENLPSLGYDSSQKVLQQKARASRSDRQLFSNHPTGLISIAEMKEVRRGEEEEKKHYLCQMRKHEEQGKVLMIHNNK</sequence>
<dbReference type="EMBL" id="HACM01012394">
    <property type="protein sequence ID" value="CRZ12836.1"/>
    <property type="molecule type" value="Transcribed_RNA"/>
</dbReference>
<accession>A0A0H5RGJ0</accession>